<dbReference type="GO" id="GO:0008556">
    <property type="term" value="F:P-type potassium transmembrane transporter activity"/>
    <property type="evidence" value="ECO:0007669"/>
    <property type="project" value="InterPro"/>
</dbReference>
<keyword evidence="3 9" id="KW-0633">Potassium transport</keyword>
<feature type="transmembrane region" description="Helical" evidence="9">
    <location>
        <begin position="286"/>
        <end position="305"/>
    </location>
</feature>
<dbReference type="HAMAP" id="MF_00275">
    <property type="entry name" value="KdpA"/>
    <property type="match status" value="1"/>
</dbReference>
<feature type="transmembrane region" description="Helical" evidence="9">
    <location>
        <begin position="357"/>
        <end position="376"/>
    </location>
</feature>
<accession>A0A6C1KE94</accession>
<keyword evidence="8 9" id="KW-0472">Membrane</keyword>
<dbReference type="PANTHER" id="PTHR30607:SF2">
    <property type="entry name" value="POTASSIUM-TRANSPORTING ATPASE POTASSIUM-BINDING SUBUNIT"/>
    <property type="match status" value="1"/>
</dbReference>
<comment type="function">
    <text evidence="9">Part of the high-affinity ATP-driven potassium transport (or Kdp) system, which catalyzes the hydrolysis of ATP coupled with the electrogenic transport of potassium into the cytoplasm. This subunit binds the extracellular potassium ions and delivers the ions to the membrane domain of KdpB through an intramembrane tunnel.</text>
</comment>
<evidence type="ECO:0000256" key="3">
    <source>
        <dbReference type="ARBA" id="ARBA00022538"/>
    </source>
</evidence>
<dbReference type="GO" id="GO:0005886">
    <property type="term" value="C:plasma membrane"/>
    <property type="evidence" value="ECO:0007669"/>
    <property type="project" value="UniProtKB-SubCell"/>
</dbReference>
<dbReference type="GO" id="GO:0030955">
    <property type="term" value="F:potassium ion binding"/>
    <property type="evidence" value="ECO:0007669"/>
    <property type="project" value="UniProtKB-UniRule"/>
</dbReference>
<feature type="transmembrane region" description="Helical" evidence="9">
    <location>
        <begin position="528"/>
        <end position="550"/>
    </location>
</feature>
<keyword evidence="4 9" id="KW-0812">Transmembrane</keyword>
<feature type="transmembrane region" description="Helical" evidence="9">
    <location>
        <begin position="257"/>
        <end position="274"/>
    </location>
</feature>
<proteinExistence type="inferred from homology"/>
<evidence type="ECO:0000256" key="7">
    <source>
        <dbReference type="ARBA" id="ARBA00023065"/>
    </source>
</evidence>
<name>A0A6C1KE94_XANAU</name>
<keyword evidence="2 9" id="KW-1003">Cell membrane</keyword>
<feature type="transmembrane region" description="Helical" evidence="9">
    <location>
        <begin position="422"/>
        <end position="445"/>
    </location>
</feature>
<gene>
    <name evidence="9 10" type="primary">kdpA</name>
    <name evidence="10" type="ORF">FBQ73_19135</name>
</gene>
<dbReference type="OrthoDB" id="9763796at2"/>
<dbReference type="NCBIfam" id="TIGR00680">
    <property type="entry name" value="kdpA"/>
    <property type="match status" value="1"/>
</dbReference>
<evidence type="ECO:0000256" key="4">
    <source>
        <dbReference type="ARBA" id="ARBA00022692"/>
    </source>
</evidence>
<evidence type="ECO:0000256" key="9">
    <source>
        <dbReference type="HAMAP-Rule" id="MF_00275"/>
    </source>
</evidence>
<feature type="transmembrane region" description="Helical" evidence="9">
    <location>
        <begin position="134"/>
        <end position="156"/>
    </location>
</feature>
<dbReference type="Proteomes" id="UP000305131">
    <property type="component" value="Unassembled WGS sequence"/>
</dbReference>
<dbReference type="GeneID" id="95775569"/>
<comment type="subunit">
    <text evidence="9">The system is composed of three essential subunits: KdpA, KdpB and KdpC.</text>
</comment>
<feature type="transmembrane region" description="Helical" evidence="9">
    <location>
        <begin position="382"/>
        <end position="401"/>
    </location>
</feature>
<dbReference type="Pfam" id="PF03814">
    <property type="entry name" value="KdpA"/>
    <property type="match status" value="1"/>
</dbReference>
<feature type="transmembrane region" description="Helical" evidence="9">
    <location>
        <begin position="328"/>
        <end position="350"/>
    </location>
</feature>
<keyword evidence="6 9" id="KW-1133">Transmembrane helix</keyword>
<dbReference type="EMBL" id="VAUP01000037">
    <property type="protein sequence ID" value="TLX41564.1"/>
    <property type="molecule type" value="Genomic_DNA"/>
</dbReference>
<evidence type="ECO:0000256" key="2">
    <source>
        <dbReference type="ARBA" id="ARBA00022475"/>
    </source>
</evidence>
<dbReference type="RefSeq" id="WP_138401073.1">
    <property type="nucleotide sequence ID" value="NZ_JBAFVI010000006.1"/>
</dbReference>
<evidence type="ECO:0000313" key="10">
    <source>
        <dbReference type="EMBL" id="TLX41564.1"/>
    </source>
</evidence>
<comment type="subcellular location">
    <subcellularLocation>
        <location evidence="9">Cell membrane</location>
        <topology evidence="9">Multi-pass membrane protein</topology>
    </subcellularLocation>
</comment>
<comment type="similarity">
    <text evidence="9">Belongs to the KdpA family.</text>
</comment>
<feature type="transmembrane region" description="Helical" evidence="9">
    <location>
        <begin position="177"/>
        <end position="198"/>
    </location>
</feature>
<dbReference type="InterPro" id="IPR004623">
    <property type="entry name" value="KdpA"/>
</dbReference>
<reference evidence="10 11" key="1">
    <citation type="submission" date="2019-05" db="EMBL/GenBank/DDBJ databases">
        <authorList>
            <person name="Zhou X."/>
        </authorList>
    </citation>
    <scope>NUCLEOTIDE SEQUENCE [LARGE SCALE GENOMIC DNA]</scope>
    <source>
        <strain evidence="10 11">DSM 432</strain>
    </source>
</reference>
<evidence type="ECO:0000256" key="6">
    <source>
        <dbReference type="ARBA" id="ARBA00022989"/>
    </source>
</evidence>
<protein>
    <recommendedName>
        <fullName evidence="9">Potassium-transporting ATPase potassium-binding subunit</fullName>
    </recommendedName>
    <alternativeName>
        <fullName evidence="9">ATP phosphohydrolase [potassium-transporting] A chain</fullName>
    </alternativeName>
    <alternativeName>
        <fullName evidence="9">Potassium-binding and translocating subunit A</fullName>
    </alternativeName>
    <alternativeName>
        <fullName evidence="9">Potassium-translocating ATPase A chain</fullName>
    </alternativeName>
</protein>
<keyword evidence="5 9" id="KW-0630">Potassium</keyword>
<sequence length="571" mass="59475">MTSNGLIQIALFCLVVLVLTRPLGGYMTRVFAGERTFLSPVLKPVETLVFRLGGVDASREQHWLTYTIAMLLFHAGGFLLLYALMRVQDLLPFNPQGMAAVAPDLAFNTAISFITNTNWQNYGGESTMGYLVQMLGLTHQNFLSAATGIVLGMALIRGFSRASAQTVGNFWVDITRCTLYVLLPICVVFTLFLVWQGIPQTLGPYVDAATLDGGKQTLALGPVASQVAIKMLGTNGGGFFNANAAHPFENPTALSNFLQMVSIFALGAALTNVFGRMVGNEKQGWAILGAMGVLFVAGVAVTYWAEAAGTPALNALGLSGGNMEGKELRFGIVASALFAVITTAASCGAVNAMHDSFTALGGMIPLINMELGEIIVGGVGAGLYGMLLFVVITMFVAGLMVGRTPEYVGKKIEAKEVKMAMLAILILPLMMLGWTAVATVLPSAVASIANPGPHGFSEILYAFTSATANNGSAFGGLTGNTFFYNLTLASSMFVGRFLMIVPAMALAGALAAKKTVPASAGTFPTTGGLFVGLLVGVILIVGGLTFFPALSLGPIVEHLAAAAGQSFGAGG</sequence>
<evidence type="ECO:0000313" key="11">
    <source>
        <dbReference type="Proteomes" id="UP000305131"/>
    </source>
</evidence>
<feature type="transmembrane region" description="Helical" evidence="9">
    <location>
        <begin position="63"/>
        <end position="85"/>
    </location>
</feature>
<feature type="transmembrane region" description="Helical" evidence="9">
    <location>
        <begin position="482"/>
        <end position="507"/>
    </location>
</feature>
<evidence type="ECO:0000256" key="1">
    <source>
        <dbReference type="ARBA" id="ARBA00022448"/>
    </source>
</evidence>
<dbReference type="PIRSF" id="PIRSF001294">
    <property type="entry name" value="K_ATPaseA"/>
    <property type="match status" value="1"/>
</dbReference>
<comment type="caution">
    <text evidence="10">The sequence shown here is derived from an EMBL/GenBank/DDBJ whole genome shotgun (WGS) entry which is preliminary data.</text>
</comment>
<dbReference type="PANTHER" id="PTHR30607">
    <property type="entry name" value="POTASSIUM-TRANSPORTING ATPASE A CHAIN"/>
    <property type="match status" value="1"/>
</dbReference>
<organism evidence="10 11">
    <name type="scientific">Xanthobacter autotrophicus</name>
    <dbReference type="NCBI Taxonomy" id="280"/>
    <lineage>
        <taxon>Bacteria</taxon>
        <taxon>Pseudomonadati</taxon>
        <taxon>Pseudomonadota</taxon>
        <taxon>Alphaproteobacteria</taxon>
        <taxon>Hyphomicrobiales</taxon>
        <taxon>Xanthobacteraceae</taxon>
        <taxon>Xanthobacter</taxon>
    </lineage>
</organism>
<dbReference type="AlphaFoldDB" id="A0A6C1KE94"/>
<evidence type="ECO:0000256" key="5">
    <source>
        <dbReference type="ARBA" id="ARBA00022958"/>
    </source>
</evidence>
<evidence type="ECO:0000256" key="8">
    <source>
        <dbReference type="ARBA" id="ARBA00023136"/>
    </source>
</evidence>
<keyword evidence="1 9" id="KW-0813">Transport</keyword>
<keyword evidence="7 9" id="KW-0406">Ion transport</keyword>